<feature type="compositionally biased region" description="Basic and acidic residues" evidence="1">
    <location>
        <begin position="350"/>
        <end position="395"/>
    </location>
</feature>
<feature type="compositionally biased region" description="Basic and acidic residues" evidence="1">
    <location>
        <begin position="684"/>
        <end position="708"/>
    </location>
</feature>
<organism evidence="3 4">
    <name type="scientific">Ladona fulva</name>
    <name type="common">Scarce chaser dragonfly</name>
    <name type="synonym">Libellula fulva</name>
    <dbReference type="NCBI Taxonomy" id="123851"/>
    <lineage>
        <taxon>Eukaryota</taxon>
        <taxon>Metazoa</taxon>
        <taxon>Ecdysozoa</taxon>
        <taxon>Arthropoda</taxon>
        <taxon>Hexapoda</taxon>
        <taxon>Insecta</taxon>
        <taxon>Pterygota</taxon>
        <taxon>Palaeoptera</taxon>
        <taxon>Odonata</taxon>
        <taxon>Epiprocta</taxon>
        <taxon>Anisoptera</taxon>
        <taxon>Libelluloidea</taxon>
        <taxon>Libellulidae</taxon>
        <taxon>Ladona</taxon>
    </lineage>
</organism>
<feature type="compositionally biased region" description="Basic and acidic residues" evidence="1">
    <location>
        <begin position="1153"/>
        <end position="1163"/>
    </location>
</feature>
<dbReference type="InterPro" id="IPR033184">
    <property type="entry name" value="PRRC2"/>
</dbReference>
<feature type="compositionally biased region" description="Acidic residues" evidence="1">
    <location>
        <begin position="124"/>
        <end position="133"/>
    </location>
</feature>
<proteinExistence type="predicted"/>
<feature type="compositionally biased region" description="Basic and acidic residues" evidence="1">
    <location>
        <begin position="715"/>
        <end position="1032"/>
    </location>
</feature>
<feature type="compositionally biased region" description="Polar residues" evidence="1">
    <location>
        <begin position="257"/>
        <end position="271"/>
    </location>
</feature>
<gene>
    <name evidence="3" type="ORF">J437_LFUL007157</name>
</gene>
<feature type="compositionally biased region" description="Basic and acidic residues" evidence="1">
    <location>
        <begin position="91"/>
        <end position="104"/>
    </location>
</feature>
<reference evidence="3" key="1">
    <citation type="submission" date="2013-04" db="EMBL/GenBank/DDBJ databases">
        <authorList>
            <person name="Qu J."/>
            <person name="Murali S.C."/>
            <person name="Bandaranaike D."/>
            <person name="Bellair M."/>
            <person name="Blankenburg K."/>
            <person name="Chao H."/>
            <person name="Dinh H."/>
            <person name="Doddapaneni H."/>
            <person name="Downs B."/>
            <person name="Dugan-Rocha S."/>
            <person name="Elkadiri S."/>
            <person name="Gnanaolivu R.D."/>
            <person name="Hernandez B."/>
            <person name="Javaid M."/>
            <person name="Jayaseelan J.C."/>
            <person name="Lee S."/>
            <person name="Li M."/>
            <person name="Ming W."/>
            <person name="Munidasa M."/>
            <person name="Muniz J."/>
            <person name="Nguyen L."/>
            <person name="Ongeri F."/>
            <person name="Osuji N."/>
            <person name="Pu L.-L."/>
            <person name="Puazo M."/>
            <person name="Qu C."/>
            <person name="Quiroz J."/>
            <person name="Raj R."/>
            <person name="Weissenberger G."/>
            <person name="Xin Y."/>
            <person name="Zou X."/>
            <person name="Han Y."/>
            <person name="Richards S."/>
            <person name="Worley K."/>
            <person name="Muzny D."/>
            <person name="Gibbs R."/>
        </authorList>
    </citation>
    <scope>NUCLEOTIDE SEQUENCE</scope>
    <source>
        <strain evidence="3">Sampled in the wild</strain>
    </source>
</reference>
<reference evidence="3" key="2">
    <citation type="submission" date="2017-10" db="EMBL/GenBank/DDBJ databases">
        <title>Ladona fulva Genome sequencing and assembly.</title>
        <authorList>
            <person name="Murali S."/>
            <person name="Richards S."/>
            <person name="Bandaranaike D."/>
            <person name="Bellair M."/>
            <person name="Blankenburg K."/>
            <person name="Chao H."/>
            <person name="Dinh H."/>
            <person name="Doddapaneni H."/>
            <person name="Dugan-Rocha S."/>
            <person name="Elkadiri S."/>
            <person name="Gnanaolivu R."/>
            <person name="Hernandez B."/>
            <person name="Skinner E."/>
            <person name="Javaid M."/>
            <person name="Lee S."/>
            <person name="Li M."/>
            <person name="Ming W."/>
            <person name="Munidasa M."/>
            <person name="Muniz J."/>
            <person name="Nguyen L."/>
            <person name="Hughes D."/>
            <person name="Osuji N."/>
            <person name="Pu L.-L."/>
            <person name="Puazo M."/>
            <person name="Qu C."/>
            <person name="Quiroz J."/>
            <person name="Raj R."/>
            <person name="Weissenberger G."/>
            <person name="Xin Y."/>
            <person name="Zou X."/>
            <person name="Han Y."/>
            <person name="Worley K."/>
            <person name="Muzny D."/>
            <person name="Gibbs R."/>
        </authorList>
    </citation>
    <scope>NUCLEOTIDE SEQUENCE</scope>
    <source>
        <strain evidence="3">Sampled in the wild</strain>
    </source>
</reference>
<feature type="compositionally biased region" description="Basic and acidic residues" evidence="1">
    <location>
        <begin position="405"/>
        <end position="421"/>
    </location>
</feature>
<feature type="non-terminal residue" evidence="3">
    <location>
        <position position="1"/>
    </location>
</feature>
<feature type="compositionally biased region" description="Pro residues" evidence="1">
    <location>
        <begin position="488"/>
        <end position="513"/>
    </location>
</feature>
<dbReference type="GO" id="GO:0030154">
    <property type="term" value="P:cell differentiation"/>
    <property type="evidence" value="ECO:0007669"/>
    <property type="project" value="TreeGrafter"/>
</dbReference>
<evidence type="ECO:0000313" key="3">
    <source>
        <dbReference type="EMBL" id="KAG8229349.1"/>
    </source>
</evidence>
<feature type="compositionally biased region" description="Basic and acidic residues" evidence="1">
    <location>
        <begin position="330"/>
        <end position="342"/>
    </location>
</feature>
<feature type="region of interest" description="Disordered" evidence="1">
    <location>
        <begin position="327"/>
        <end position="1141"/>
    </location>
</feature>
<feature type="compositionally biased region" description="Basic and acidic residues" evidence="1">
    <location>
        <begin position="1052"/>
        <end position="1103"/>
    </location>
</feature>
<feature type="compositionally biased region" description="Basic and acidic residues" evidence="1">
    <location>
        <begin position="210"/>
        <end position="227"/>
    </location>
</feature>
<name>A0A8K0K895_LADFU</name>
<feature type="compositionally biased region" description="Basic and acidic residues" evidence="1">
    <location>
        <begin position="567"/>
        <end position="595"/>
    </location>
</feature>
<protein>
    <recommendedName>
        <fullName evidence="5">BAT2 N-terminal domain-containing protein</fullName>
    </recommendedName>
</protein>
<feature type="compositionally biased region" description="Basic and acidic residues" evidence="1">
    <location>
        <begin position="435"/>
        <end position="457"/>
    </location>
</feature>
<evidence type="ECO:0008006" key="5">
    <source>
        <dbReference type="Google" id="ProtNLM"/>
    </source>
</evidence>
<evidence type="ECO:0000313" key="4">
    <source>
        <dbReference type="Proteomes" id="UP000792457"/>
    </source>
</evidence>
<keyword evidence="2" id="KW-0472">Membrane</keyword>
<feature type="compositionally biased region" description="Low complexity" evidence="1">
    <location>
        <begin position="470"/>
        <end position="487"/>
    </location>
</feature>
<evidence type="ECO:0000256" key="2">
    <source>
        <dbReference type="SAM" id="Phobius"/>
    </source>
</evidence>
<comment type="caution">
    <text evidence="3">The sequence shown here is derived from an EMBL/GenBank/DDBJ whole genome shotgun (WGS) entry which is preliminary data.</text>
</comment>
<feature type="compositionally biased region" description="Basic and acidic residues" evidence="1">
    <location>
        <begin position="614"/>
        <end position="648"/>
    </location>
</feature>
<evidence type="ECO:0000256" key="1">
    <source>
        <dbReference type="SAM" id="MobiDB-lite"/>
    </source>
</evidence>
<feature type="compositionally biased region" description="Low complexity" evidence="1">
    <location>
        <begin position="596"/>
        <end position="610"/>
    </location>
</feature>
<dbReference type="PANTHER" id="PTHR14038:SF0">
    <property type="entry name" value="LP18708P"/>
    <property type="match status" value="1"/>
</dbReference>
<feature type="compositionally biased region" description="Low complexity" evidence="1">
    <location>
        <begin position="144"/>
        <end position="161"/>
    </location>
</feature>
<feature type="transmembrane region" description="Helical" evidence="2">
    <location>
        <begin position="1317"/>
        <end position="1336"/>
    </location>
</feature>
<dbReference type="Proteomes" id="UP000792457">
    <property type="component" value="Unassembled WGS sequence"/>
</dbReference>
<accession>A0A8K0K895</accession>
<feature type="region of interest" description="Disordered" evidence="1">
    <location>
        <begin position="16"/>
        <end position="280"/>
    </location>
</feature>
<keyword evidence="4" id="KW-1185">Reference proteome</keyword>
<keyword evidence="2" id="KW-1133">Transmembrane helix</keyword>
<sequence length="1342" mass="150706">MKVFDYLKMYRGGFPAPGGFPPNFQPPVHGGTQRPQRFGYPSCASGPGATEGEGGPTNRFGPGAGGRPPGPPNVGQGGPQTAEEEVFQRPIIKEEDLNKMDDIVRGNGWATQDDIDYNQKLSFSDDESTEDDSAAGQSSRKDTAASSSGSQAPQQGSGSRSVNQNISQHHPIPLLPQSQNPPLHLHLKGKEPEGRRNAIGRSPEDERDGLDERNRDPKRLDGNRLVDGRVGWGQSGNRSGAPPPLMPPSLMDYRGGSRSNSGINVPSSQQGPAVPPASLGNIMQGPFKMSSHMPFGAATGRLLDDDEVWLEKRRQTTEEVAIAVVRAKQRKEEEEKKFEESKQAAAKKLQNLEEKMGVNKGKKDAQSQQQHVEEGSPEWERDRSRLSSEGREDKGPASNAPVARETIREIPRDSPGEREFRPAPPLMGGSGGGLSRDRDRDRELRGERERDRHDYKFSRAFQSNLPPRFQRQQQQAEQQHLPSLRGPSSPPPRPRPTSGPTPPGGAQPSPSPPSVTSSEPSTPAEGRGSLLTHESRWGSLGSSQPPMHYPAQGVSGMKPGSSSGRRGIRDEALTGPEREREAERDREDRNADRGRGSSSSSETSRPSANSNTLDIREKERSSEPKRVISTSEDRDRRMDDRYRHERNVRGSGMQGGYMENGRRAYYDGPDYGRGYNRGPPQDYDFDRPRSDRDHSVDADQPRFNDSRHGALSQSRDFDPWDRDREKDGRMMEKEGRDKERGVERERLSERGPERERDRDRMDRERDRVPERGVIADRDRVINDRDGRRVVSERDDRMERERLVERERLLERGMERLERDRGSRGVVDRPCDRDRNGERVPERGGERERGSDRERLSERPSERERGSERDRLTERDRQLERDSTRERDRPVDRERPNERERAAERERIDRVGERNDRQVERGFEGDIRGAERERSTLERTHERGQNERERGMQGRIGNRDRLRDRGVVERDGERDGERSIERESERRGGERGLERGQRDGEYRDIRRFDDRRGGDALESKKGAGGENYPERRGPPQQQDSFEPEVDNRQVALEWRESKEWKEDRRTGSLSDERRQGTEDRPQRPDSRDDRNERDSRRETSHDSKNSQLPEVPGDINGKGPSSNGGRRGDFVSSSSWADAPVEPLYADVQEEKKEEYFRNEHRPLIENSSNVERESEGAWGFPRGGPPSACAQGHVPRGPGAEQSGVVGVAAGAPTTRGPPNRLSPSPPPPTTPSPSGEGPQSPGRPPRAVPLPLGGSSTAPPPPLQTRQPQRQLSSTTTPITPAAETTWADEPVASADSMQPPEERLAREMLQSAGEGGTMMGMIVYILFFSCFNISKGRKIR</sequence>
<dbReference type="EMBL" id="KZ308426">
    <property type="protein sequence ID" value="KAG8229349.1"/>
    <property type="molecule type" value="Genomic_DNA"/>
</dbReference>
<dbReference type="OrthoDB" id="1939715at2759"/>
<dbReference type="PANTHER" id="PTHR14038">
    <property type="entry name" value="BAT2 HLA-B-ASSOCIATED TRANSCRIPT 2"/>
    <property type="match status" value="1"/>
</dbReference>
<feature type="compositionally biased region" description="Low complexity" evidence="1">
    <location>
        <begin position="1265"/>
        <end position="1287"/>
    </location>
</feature>
<feature type="region of interest" description="Disordered" evidence="1">
    <location>
        <begin position="1153"/>
        <end position="1307"/>
    </location>
</feature>
<feature type="compositionally biased region" description="Low complexity" evidence="1">
    <location>
        <begin position="514"/>
        <end position="523"/>
    </location>
</feature>
<keyword evidence="2" id="KW-0812">Transmembrane</keyword>